<sequence>MESAVEWPVSRGHRWFPAPPVRAPHGAGEGVTVADPQHAANPVLITDAAMSYEEELAARKHRYKIMMGMRIPLMVLAGVFYTIPWLAVALLVISIPLPWMAVLIANDRLPKKREEVSRFQADRPQIEAPAARAVEHRVIDQED</sequence>
<reference evidence="2 3" key="1">
    <citation type="submission" date="2020-05" db="EMBL/GenBank/DDBJ databases">
        <authorList>
            <person name="Mo P."/>
        </authorList>
    </citation>
    <scope>NUCLEOTIDE SEQUENCE [LARGE SCALE GENOMIC DNA]</scope>
    <source>
        <strain evidence="2 3">Gen01</strain>
    </source>
</reference>
<evidence type="ECO:0000313" key="3">
    <source>
        <dbReference type="Proteomes" id="UP000505377"/>
    </source>
</evidence>
<organism evidence="2 3">
    <name type="scientific">Pseudonocardia broussonetiae</name>
    <dbReference type="NCBI Taxonomy" id="2736640"/>
    <lineage>
        <taxon>Bacteria</taxon>
        <taxon>Bacillati</taxon>
        <taxon>Actinomycetota</taxon>
        <taxon>Actinomycetes</taxon>
        <taxon>Pseudonocardiales</taxon>
        <taxon>Pseudonocardiaceae</taxon>
        <taxon>Pseudonocardia</taxon>
    </lineage>
</organism>
<dbReference type="Pfam" id="PF11298">
    <property type="entry name" value="DUF3099"/>
    <property type="match status" value="1"/>
</dbReference>
<dbReference type="AlphaFoldDB" id="A0A6M6JPW9"/>
<evidence type="ECO:0000313" key="2">
    <source>
        <dbReference type="EMBL" id="QJY49306.1"/>
    </source>
</evidence>
<proteinExistence type="predicted"/>
<feature type="transmembrane region" description="Helical" evidence="1">
    <location>
        <begin position="71"/>
        <end position="93"/>
    </location>
</feature>
<protein>
    <submittedName>
        <fullName evidence="2">DUF3099 domain-containing protein</fullName>
    </submittedName>
</protein>
<accession>A0A6M6JPW9</accession>
<dbReference type="EMBL" id="CP053564">
    <property type="protein sequence ID" value="QJY49306.1"/>
    <property type="molecule type" value="Genomic_DNA"/>
</dbReference>
<dbReference type="InterPro" id="IPR021449">
    <property type="entry name" value="DUF3099"/>
</dbReference>
<keyword evidence="1" id="KW-1133">Transmembrane helix</keyword>
<keyword evidence="3" id="KW-1185">Reference proteome</keyword>
<dbReference type="KEGG" id="pbro:HOP40_29060"/>
<gene>
    <name evidence="2" type="ORF">HOP40_29060</name>
</gene>
<keyword evidence="1" id="KW-0472">Membrane</keyword>
<name>A0A6M6JPW9_9PSEU</name>
<evidence type="ECO:0000256" key="1">
    <source>
        <dbReference type="SAM" id="Phobius"/>
    </source>
</evidence>
<dbReference type="Proteomes" id="UP000505377">
    <property type="component" value="Chromosome"/>
</dbReference>
<keyword evidence="1" id="KW-0812">Transmembrane</keyword>